<dbReference type="GO" id="GO:0006171">
    <property type="term" value="P:cAMP biosynthetic process"/>
    <property type="evidence" value="ECO:0007669"/>
    <property type="project" value="TreeGrafter"/>
</dbReference>
<keyword evidence="1" id="KW-0812">Transmembrane</keyword>
<dbReference type="PROSITE" id="PS50125">
    <property type="entry name" value="GUANYLATE_CYCLASE_2"/>
    <property type="match status" value="1"/>
</dbReference>
<reference evidence="3 4" key="1">
    <citation type="submission" date="2020-10" db="EMBL/GenBank/DDBJ databases">
        <title>The genome sequence of Chitinilyticum litopenaei 4Y14.</title>
        <authorList>
            <person name="Liu Y."/>
        </authorList>
    </citation>
    <scope>NUCLEOTIDE SEQUENCE [LARGE SCALE GENOMIC DNA]</scope>
    <source>
        <strain evidence="3 4">4Y14</strain>
    </source>
</reference>
<keyword evidence="1" id="KW-0472">Membrane</keyword>
<keyword evidence="4" id="KW-1185">Reference proteome</keyword>
<feature type="domain" description="Guanylate cyclase" evidence="2">
    <location>
        <begin position="417"/>
        <end position="553"/>
    </location>
</feature>
<dbReference type="GO" id="GO:0035556">
    <property type="term" value="P:intracellular signal transduction"/>
    <property type="evidence" value="ECO:0007669"/>
    <property type="project" value="InterPro"/>
</dbReference>
<evidence type="ECO:0000313" key="4">
    <source>
        <dbReference type="Proteomes" id="UP000604481"/>
    </source>
</evidence>
<keyword evidence="1" id="KW-1133">Transmembrane helix</keyword>
<name>A0A8J7K8R4_9NEIS</name>
<dbReference type="CDD" id="cd07302">
    <property type="entry name" value="CHD"/>
    <property type="match status" value="1"/>
</dbReference>
<evidence type="ECO:0000313" key="3">
    <source>
        <dbReference type="EMBL" id="MBE9609988.1"/>
    </source>
</evidence>
<feature type="transmembrane region" description="Helical" evidence="1">
    <location>
        <begin position="12"/>
        <end position="31"/>
    </location>
</feature>
<comment type="caution">
    <text evidence="3">The sequence shown here is derived from an EMBL/GenBank/DDBJ whole genome shotgun (WGS) entry which is preliminary data.</text>
</comment>
<proteinExistence type="predicted"/>
<dbReference type="PANTHER" id="PTHR43081:SF1">
    <property type="entry name" value="ADENYLATE CYCLASE, TERMINAL-DIFFERENTIATION SPECIFIC"/>
    <property type="match status" value="1"/>
</dbReference>
<protein>
    <submittedName>
        <fullName evidence="3">Adenylate/guanylate cyclase domain-containing protein</fullName>
    </submittedName>
</protein>
<dbReference type="RefSeq" id="WP_194116509.1">
    <property type="nucleotide sequence ID" value="NZ_JADFUA010000006.1"/>
</dbReference>
<feature type="transmembrane region" description="Helical" evidence="1">
    <location>
        <begin position="327"/>
        <end position="345"/>
    </location>
</feature>
<dbReference type="PANTHER" id="PTHR43081">
    <property type="entry name" value="ADENYLATE CYCLASE, TERMINAL-DIFFERENTIATION SPECIFIC-RELATED"/>
    <property type="match status" value="1"/>
</dbReference>
<dbReference type="Gene3D" id="3.30.70.1230">
    <property type="entry name" value="Nucleotide cyclase"/>
    <property type="match status" value="1"/>
</dbReference>
<evidence type="ECO:0000259" key="2">
    <source>
        <dbReference type="PROSITE" id="PS50125"/>
    </source>
</evidence>
<dbReference type="SMART" id="SM00044">
    <property type="entry name" value="CYCc"/>
    <property type="match status" value="1"/>
</dbReference>
<dbReference type="InterPro" id="IPR050697">
    <property type="entry name" value="Adenylyl/Guanylyl_Cyclase_3/4"/>
</dbReference>
<dbReference type="EMBL" id="JADFUA010000006">
    <property type="protein sequence ID" value="MBE9609988.1"/>
    <property type="molecule type" value="Genomic_DNA"/>
</dbReference>
<feature type="transmembrane region" description="Helical" evidence="1">
    <location>
        <begin position="300"/>
        <end position="320"/>
    </location>
</feature>
<dbReference type="SUPFAM" id="SSF55073">
    <property type="entry name" value="Nucleotide cyclase"/>
    <property type="match status" value="1"/>
</dbReference>
<dbReference type="SMART" id="SM01080">
    <property type="entry name" value="CHASE2"/>
    <property type="match status" value="1"/>
</dbReference>
<dbReference type="Pfam" id="PF05226">
    <property type="entry name" value="CHASE2"/>
    <property type="match status" value="1"/>
</dbReference>
<sequence length="612" mass="65965">MSAITPLPLARLLRVLIVLLAVLAGMLVSRFPELDDIWQDRFIRHAASARTASDVVIVAVDDATLARYPDTPLAFWSPLFARAGQAALQAGARVVALDFMLNISAEEWLATQNSPAARNYDQPLRELIASGKLMLPALQQADQLQLPAPAYSIAVPDFDLTRSVGRVDMPPDADGVIRHLRTRWQGGDPESPRLAMPLLLARHLQPELNPPETLRIAWSGPPGSLPRLPMHQLLASDAASNPAVRQLAGKIVIIGGAYTGLQDWHLTPYGDGSVAGFMSGPELLGQTTQMLLDQRSLQPLSPSGLAGYLLLQAMLLVLFLPRLPTRWVLCACAMLLASLVLAGLLASRADLIFPVLPAQAGVLVCLLGVLGLHLNLANSRQRRATELFGRYVSPAIVNQLVHSNTPLELGGERVEATVMFCDLRDFTRMAEQLPPEDVVELLNGWFERATAVVLDAGGTVDKLIGDALMAEFGAPVHHPDHARRAISAALQLQDAAQDYARTVRLRFADGDLPAFRVGIGLHSGPLVIGHIGSKRKTDYTAIGDTVNVAARLEAMSREHDSGIVASEACVSQIAGLHLGRCSELSLKGRSQPIRAYAVLGWQSASHPEVSQP</sequence>
<evidence type="ECO:0000256" key="1">
    <source>
        <dbReference type="SAM" id="Phobius"/>
    </source>
</evidence>
<dbReference type="InterPro" id="IPR007890">
    <property type="entry name" value="CHASE2"/>
</dbReference>
<gene>
    <name evidence="3" type="ORF">INR99_11605</name>
</gene>
<dbReference type="InterPro" id="IPR029787">
    <property type="entry name" value="Nucleotide_cyclase"/>
</dbReference>
<dbReference type="GO" id="GO:0004016">
    <property type="term" value="F:adenylate cyclase activity"/>
    <property type="evidence" value="ECO:0007669"/>
    <property type="project" value="UniProtKB-ARBA"/>
</dbReference>
<dbReference type="AlphaFoldDB" id="A0A8J7K8R4"/>
<accession>A0A8J7K8R4</accession>
<feature type="transmembrane region" description="Helical" evidence="1">
    <location>
        <begin position="351"/>
        <end position="374"/>
    </location>
</feature>
<organism evidence="3 4">
    <name type="scientific">Chitinilyticum piscinae</name>
    <dbReference type="NCBI Taxonomy" id="2866724"/>
    <lineage>
        <taxon>Bacteria</taxon>
        <taxon>Pseudomonadati</taxon>
        <taxon>Pseudomonadota</taxon>
        <taxon>Betaproteobacteria</taxon>
        <taxon>Neisseriales</taxon>
        <taxon>Chitinibacteraceae</taxon>
        <taxon>Chitinilyticum</taxon>
    </lineage>
</organism>
<dbReference type="InterPro" id="IPR001054">
    <property type="entry name" value="A/G_cyclase"/>
</dbReference>
<dbReference type="Pfam" id="PF00211">
    <property type="entry name" value="Guanylate_cyc"/>
    <property type="match status" value="1"/>
</dbReference>
<dbReference type="Proteomes" id="UP000604481">
    <property type="component" value="Unassembled WGS sequence"/>
</dbReference>